<keyword evidence="5" id="KW-1185">Reference proteome</keyword>
<dbReference type="GO" id="GO:0031625">
    <property type="term" value="F:ubiquitin protein ligase binding"/>
    <property type="evidence" value="ECO:0007669"/>
    <property type="project" value="InterPro"/>
</dbReference>
<dbReference type="Proteomes" id="UP000663828">
    <property type="component" value="Unassembled WGS sequence"/>
</dbReference>
<name>A0A816CLB7_ADIRI</name>
<evidence type="ECO:0000313" key="5">
    <source>
        <dbReference type="Proteomes" id="UP000663828"/>
    </source>
</evidence>
<feature type="domain" description="Cullin family profile" evidence="3">
    <location>
        <begin position="19"/>
        <end position="110"/>
    </location>
</feature>
<protein>
    <recommendedName>
        <fullName evidence="3">Cullin family profile domain-containing protein</fullName>
    </recommendedName>
</protein>
<proteinExistence type="inferred from homology"/>
<dbReference type="PANTHER" id="PTHR11932">
    <property type="entry name" value="CULLIN"/>
    <property type="match status" value="1"/>
</dbReference>
<dbReference type="InterPro" id="IPR001373">
    <property type="entry name" value="Cullin_N"/>
</dbReference>
<comment type="caution">
    <text evidence="4">The sequence shown here is derived from an EMBL/GenBank/DDBJ whole genome shotgun (WGS) entry which is preliminary data.</text>
</comment>
<dbReference type="PROSITE" id="PS50069">
    <property type="entry name" value="CULLIN_2"/>
    <property type="match status" value="1"/>
</dbReference>
<dbReference type="Pfam" id="PF00888">
    <property type="entry name" value="Cullin"/>
    <property type="match status" value="1"/>
</dbReference>
<dbReference type="AlphaFoldDB" id="A0A816CLB7"/>
<dbReference type="InterPro" id="IPR016158">
    <property type="entry name" value="Cullin_homology"/>
</dbReference>
<dbReference type="SUPFAM" id="SSF75632">
    <property type="entry name" value="Cullin homology domain"/>
    <property type="match status" value="1"/>
</dbReference>
<dbReference type="EMBL" id="CAJNOR010007840">
    <property type="protein sequence ID" value="CAF1624165.1"/>
    <property type="molecule type" value="Genomic_DNA"/>
</dbReference>
<evidence type="ECO:0000313" key="4">
    <source>
        <dbReference type="EMBL" id="CAF1624165.1"/>
    </source>
</evidence>
<dbReference type="GO" id="GO:0006511">
    <property type="term" value="P:ubiquitin-dependent protein catabolic process"/>
    <property type="evidence" value="ECO:0007669"/>
    <property type="project" value="InterPro"/>
</dbReference>
<evidence type="ECO:0000259" key="3">
    <source>
        <dbReference type="PROSITE" id="PS50069"/>
    </source>
</evidence>
<sequence>MRFNEFVKQNDFDWNYLINSNESFPKYASLFRNDQMKTNNIENAELTIDKVIQRVGYLKDENTFREYYQSHLAERLLSAQSASIDLENYTLSLLKKDFGNFFVSKFDRIYLGHTESSGSDTFILHGGLLKVAFLYSLIEKKKLYLSMLFDYTSDNIMILKYL</sequence>
<gene>
    <name evidence="4" type="ORF">XAT740_LOCUS50670</name>
</gene>
<accession>A0A816CLB7</accession>
<comment type="similarity">
    <text evidence="1 2">Belongs to the cullin family.</text>
</comment>
<organism evidence="4 5">
    <name type="scientific">Adineta ricciae</name>
    <name type="common">Rotifer</name>
    <dbReference type="NCBI Taxonomy" id="249248"/>
    <lineage>
        <taxon>Eukaryota</taxon>
        <taxon>Metazoa</taxon>
        <taxon>Spiralia</taxon>
        <taxon>Gnathifera</taxon>
        <taxon>Rotifera</taxon>
        <taxon>Eurotatoria</taxon>
        <taxon>Bdelloidea</taxon>
        <taxon>Adinetida</taxon>
        <taxon>Adinetidae</taxon>
        <taxon>Adineta</taxon>
    </lineage>
</organism>
<evidence type="ECO:0000256" key="1">
    <source>
        <dbReference type="PROSITE-ProRule" id="PRU00330"/>
    </source>
</evidence>
<reference evidence="4" key="1">
    <citation type="submission" date="2021-02" db="EMBL/GenBank/DDBJ databases">
        <authorList>
            <person name="Nowell W R."/>
        </authorList>
    </citation>
    <scope>NUCLEOTIDE SEQUENCE</scope>
</reference>
<dbReference type="Gene3D" id="1.20.1310.10">
    <property type="entry name" value="Cullin Repeats"/>
    <property type="match status" value="1"/>
</dbReference>
<dbReference type="InterPro" id="IPR045093">
    <property type="entry name" value="Cullin"/>
</dbReference>
<dbReference type="InterPro" id="IPR036317">
    <property type="entry name" value="Cullin_homology_sf"/>
</dbReference>
<evidence type="ECO:0000256" key="2">
    <source>
        <dbReference type="RuleBase" id="RU003829"/>
    </source>
</evidence>